<gene>
    <name evidence="2" type="ORF">Air01nite_27920</name>
</gene>
<feature type="chain" id="PRO_5045127128" description="Secreted protein" evidence="1">
    <location>
        <begin position="29"/>
        <end position="125"/>
    </location>
</feature>
<reference evidence="2 3" key="1">
    <citation type="submission" date="2021-01" db="EMBL/GenBank/DDBJ databases">
        <title>Whole genome shotgun sequence of Asanoa iriomotensis NBRC 100142.</title>
        <authorList>
            <person name="Komaki H."/>
            <person name="Tamura T."/>
        </authorList>
    </citation>
    <scope>NUCLEOTIDE SEQUENCE [LARGE SCALE GENOMIC DNA]</scope>
    <source>
        <strain evidence="2 3">NBRC 100142</strain>
    </source>
</reference>
<sequence>MRKLIVRVLFPVLVAVGAALTVSTPAHAAKPIPLDYMSASEVASLCDQLGGRFDVVGDDYWCVLSTGTVLICYASIKQCVWHTESAPWTTSRDSAVQGDLVLRDPPSTWRAVDEATYIRSVLSRI</sequence>
<evidence type="ECO:0000313" key="3">
    <source>
        <dbReference type="Proteomes" id="UP000624325"/>
    </source>
</evidence>
<keyword evidence="1" id="KW-0732">Signal</keyword>
<evidence type="ECO:0000256" key="1">
    <source>
        <dbReference type="SAM" id="SignalP"/>
    </source>
</evidence>
<organism evidence="2 3">
    <name type="scientific">Asanoa iriomotensis</name>
    <dbReference type="NCBI Taxonomy" id="234613"/>
    <lineage>
        <taxon>Bacteria</taxon>
        <taxon>Bacillati</taxon>
        <taxon>Actinomycetota</taxon>
        <taxon>Actinomycetes</taxon>
        <taxon>Micromonosporales</taxon>
        <taxon>Micromonosporaceae</taxon>
        <taxon>Asanoa</taxon>
    </lineage>
</organism>
<keyword evidence="3" id="KW-1185">Reference proteome</keyword>
<dbReference type="RefSeq" id="WP_203702591.1">
    <property type="nucleotide sequence ID" value="NZ_BAAALU010000001.1"/>
</dbReference>
<name>A0ABQ4C1Q5_9ACTN</name>
<dbReference type="Proteomes" id="UP000624325">
    <property type="component" value="Unassembled WGS sequence"/>
</dbReference>
<evidence type="ECO:0000313" key="2">
    <source>
        <dbReference type="EMBL" id="GIF56697.1"/>
    </source>
</evidence>
<comment type="caution">
    <text evidence="2">The sequence shown here is derived from an EMBL/GenBank/DDBJ whole genome shotgun (WGS) entry which is preliminary data.</text>
</comment>
<evidence type="ECO:0008006" key="4">
    <source>
        <dbReference type="Google" id="ProtNLM"/>
    </source>
</evidence>
<proteinExistence type="predicted"/>
<protein>
    <recommendedName>
        <fullName evidence="4">Secreted protein</fullName>
    </recommendedName>
</protein>
<dbReference type="EMBL" id="BONC01000016">
    <property type="protein sequence ID" value="GIF56697.1"/>
    <property type="molecule type" value="Genomic_DNA"/>
</dbReference>
<accession>A0ABQ4C1Q5</accession>
<feature type="signal peptide" evidence="1">
    <location>
        <begin position="1"/>
        <end position="28"/>
    </location>
</feature>